<evidence type="ECO:0000259" key="13">
    <source>
        <dbReference type="PROSITE" id="PS50240"/>
    </source>
</evidence>
<dbReference type="RefSeq" id="XP_033358535.1">
    <property type="nucleotide sequence ID" value="XM_033502644.1"/>
</dbReference>
<evidence type="ECO:0000256" key="10">
    <source>
        <dbReference type="ARBA" id="ARBA00024195"/>
    </source>
</evidence>
<dbReference type="PROSITE" id="PS50240">
    <property type="entry name" value="TRYPSIN_DOM"/>
    <property type="match status" value="1"/>
</dbReference>
<evidence type="ECO:0000256" key="2">
    <source>
        <dbReference type="ARBA" id="ARBA00022525"/>
    </source>
</evidence>
<dbReference type="PANTHER" id="PTHR24252">
    <property type="entry name" value="ACROSIN-RELATED"/>
    <property type="match status" value="1"/>
</dbReference>
<dbReference type="Proteomes" id="UP000504631">
    <property type="component" value="Unplaced"/>
</dbReference>
<protein>
    <recommendedName>
        <fullName evidence="12">CLIP domain-containing serine protease</fullName>
        <ecNumber evidence="11">3.4.21.-</ecNumber>
    </recommendedName>
</protein>
<dbReference type="InterPro" id="IPR009003">
    <property type="entry name" value="Peptidase_S1_PA"/>
</dbReference>
<keyword evidence="5 11" id="KW-0378">Hydrolase</keyword>
<dbReference type="Pfam" id="PF12032">
    <property type="entry name" value="CLIP"/>
    <property type="match status" value="1"/>
</dbReference>
<evidence type="ECO:0000313" key="15">
    <source>
        <dbReference type="Proteomes" id="UP000504631"/>
    </source>
</evidence>
<dbReference type="PROSITE" id="PS00135">
    <property type="entry name" value="TRYPSIN_SER"/>
    <property type="match status" value="1"/>
</dbReference>
<dbReference type="InterPro" id="IPR018114">
    <property type="entry name" value="TRYPSIN_HIS"/>
</dbReference>
<dbReference type="InterPro" id="IPR038565">
    <property type="entry name" value="CLIP_sf"/>
</dbReference>
<dbReference type="AlphaFoldDB" id="A0A6J3KZK7"/>
<evidence type="ECO:0000313" key="16">
    <source>
        <dbReference type="RefSeq" id="XP_033356614.1"/>
    </source>
</evidence>
<organism evidence="15 17">
    <name type="scientific">Bombus vosnesenskii</name>
    <dbReference type="NCBI Taxonomy" id="207650"/>
    <lineage>
        <taxon>Eukaryota</taxon>
        <taxon>Metazoa</taxon>
        <taxon>Ecdysozoa</taxon>
        <taxon>Arthropoda</taxon>
        <taxon>Hexapoda</taxon>
        <taxon>Insecta</taxon>
        <taxon>Pterygota</taxon>
        <taxon>Neoptera</taxon>
        <taxon>Endopterygota</taxon>
        <taxon>Hymenoptera</taxon>
        <taxon>Apocrita</taxon>
        <taxon>Aculeata</taxon>
        <taxon>Apoidea</taxon>
        <taxon>Anthophila</taxon>
        <taxon>Apidae</taxon>
        <taxon>Bombus</taxon>
        <taxon>Pyrobombus</taxon>
    </lineage>
</organism>
<gene>
    <name evidence="17" type="primary">LOC117238072</name>
    <name evidence="16" type="synonym">LOC117237096</name>
</gene>
<keyword evidence="9" id="KW-0325">Glycoprotein</keyword>
<evidence type="ECO:0000313" key="17">
    <source>
        <dbReference type="RefSeq" id="XP_033358535.1"/>
    </source>
</evidence>
<keyword evidence="4 12" id="KW-0732">Signal</keyword>
<keyword evidence="3 11" id="KW-0645">Protease</keyword>
<name>A0A6J3KZK7_9HYME</name>
<comment type="subcellular location">
    <subcellularLocation>
        <location evidence="1 12">Secreted</location>
    </subcellularLocation>
</comment>
<dbReference type="CDD" id="cd00190">
    <property type="entry name" value="Tryp_SPc"/>
    <property type="match status" value="1"/>
</dbReference>
<dbReference type="InterPro" id="IPR043504">
    <property type="entry name" value="Peptidase_S1_PA_chymotrypsin"/>
</dbReference>
<dbReference type="PROSITE" id="PS00134">
    <property type="entry name" value="TRYPSIN_HIS"/>
    <property type="match status" value="1"/>
</dbReference>
<dbReference type="FunFam" id="3.30.1640.30:FF:000001">
    <property type="entry name" value="Serine protease 7"/>
    <property type="match status" value="1"/>
</dbReference>
<dbReference type="PROSITE" id="PS51888">
    <property type="entry name" value="CLIP"/>
    <property type="match status" value="1"/>
</dbReference>
<dbReference type="InterPro" id="IPR022700">
    <property type="entry name" value="CLIP"/>
</dbReference>
<keyword evidence="8" id="KW-1015">Disulfide bond</keyword>
<dbReference type="FunFam" id="2.40.10.10:FF:000015">
    <property type="entry name" value="Atrial natriuretic peptide-converting enzyme"/>
    <property type="match status" value="1"/>
</dbReference>
<keyword evidence="6 11" id="KW-0720">Serine protease</keyword>
<dbReference type="Pfam" id="PF00089">
    <property type="entry name" value="Trypsin"/>
    <property type="match status" value="1"/>
</dbReference>
<dbReference type="KEGG" id="bvk:117238072"/>
<dbReference type="InterPro" id="IPR001254">
    <property type="entry name" value="Trypsin_dom"/>
</dbReference>
<evidence type="ECO:0000256" key="8">
    <source>
        <dbReference type="ARBA" id="ARBA00023157"/>
    </source>
</evidence>
<keyword evidence="7" id="KW-0865">Zymogen</keyword>
<evidence type="ECO:0000256" key="1">
    <source>
        <dbReference type="ARBA" id="ARBA00004613"/>
    </source>
</evidence>
<dbReference type="SMART" id="SM00020">
    <property type="entry name" value="Tryp_SPc"/>
    <property type="match status" value="1"/>
</dbReference>
<dbReference type="Gene3D" id="3.30.1640.30">
    <property type="match status" value="1"/>
</dbReference>
<evidence type="ECO:0000256" key="5">
    <source>
        <dbReference type="ARBA" id="ARBA00022801"/>
    </source>
</evidence>
<dbReference type="SUPFAM" id="SSF50494">
    <property type="entry name" value="Trypsin-like serine proteases"/>
    <property type="match status" value="1"/>
</dbReference>
<dbReference type="PANTHER" id="PTHR24252:SF7">
    <property type="entry name" value="HYALIN"/>
    <property type="match status" value="1"/>
</dbReference>
<reference evidence="16 17" key="1">
    <citation type="submission" date="2025-04" db="UniProtKB">
        <authorList>
            <consortium name="RefSeq"/>
        </authorList>
    </citation>
    <scope>IDENTIFICATION</scope>
    <source>
        <tissue evidence="16 17">Muscle</tissue>
    </source>
</reference>
<evidence type="ECO:0000256" key="11">
    <source>
        <dbReference type="RuleBase" id="RU363034"/>
    </source>
</evidence>
<comment type="domain">
    <text evidence="12">The clip domain consists of 35-55 residues which are 'knitted' together usually by 3 conserved disulfide bonds forming a clip-like compact structure.</text>
</comment>
<evidence type="ECO:0000259" key="14">
    <source>
        <dbReference type="PROSITE" id="PS51888"/>
    </source>
</evidence>
<dbReference type="InterPro" id="IPR033116">
    <property type="entry name" value="TRYPSIN_SER"/>
</dbReference>
<dbReference type="Gene3D" id="2.40.10.10">
    <property type="entry name" value="Trypsin-like serine proteases"/>
    <property type="match status" value="1"/>
</dbReference>
<sequence length="366" mass="40424">MVRKMTDRKVLFACLVLITLLHPLVHMVSGEECTTPNNQTGNCLNIKTCNPLQEILQTQGHTATDFLRQSLCRYEGHAPIVCCPNDPNKEKRGILIETVYKYVPLRPPYCGFSNGEHTRVVDGKPAKLGAWPWIAALGFHNPQNPDTEPEWKCGGSLISARHVLTAAHCAIRSDLYVVRIGDLNLKRDDDGAHPIQMGFESKLIHPDYTPNIHNHDIAILRLVEEVPFSKYIHPICLPIEESLRNNDFVGYNPLVAGWGALRYRGPRSDVLMEVQVPVVSNAECKTAYSKFPNAPITDGVICAGYAQGGKDACTGDSGGPLMIRQQLTFYLIGAVSYGHACAVAGYPGVYTRITSYLDNFILPALQ</sequence>
<dbReference type="GO" id="GO:0004252">
    <property type="term" value="F:serine-type endopeptidase activity"/>
    <property type="evidence" value="ECO:0007669"/>
    <property type="project" value="UniProtKB-UniRule"/>
</dbReference>
<dbReference type="GO" id="GO:0005576">
    <property type="term" value="C:extracellular region"/>
    <property type="evidence" value="ECO:0007669"/>
    <property type="project" value="UniProtKB-SubCell"/>
</dbReference>
<feature type="domain" description="Peptidase S1" evidence="13">
    <location>
        <begin position="120"/>
        <end position="366"/>
    </location>
</feature>
<keyword evidence="2 12" id="KW-0964">Secreted</keyword>
<comment type="similarity">
    <text evidence="10 12">Belongs to the peptidase S1 family. CLIP subfamily.</text>
</comment>
<dbReference type="EC" id="3.4.21.-" evidence="11"/>
<feature type="chain" id="PRO_5044518547" description="CLIP domain-containing serine protease" evidence="12">
    <location>
        <begin position="31"/>
        <end position="366"/>
    </location>
</feature>
<dbReference type="KEGG" id="bvk:117237096"/>
<dbReference type="InterPro" id="IPR001314">
    <property type="entry name" value="Peptidase_S1A"/>
</dbReference>
<dbReference type="PRINTS" id="PR00722">
    <property type="entry name" value="CHYMOTRYPSIN"/>
</dbReference>
<dbReference type="GeneID" id="117238072"/>
<evidence type="ECO:0000256" key="9">
    <source>
        <dbReference type="ARBA" id="ARBA00023180"/>
    </source>
</evidence>
<dbReference type="RefSeq" id="XP_033356614.1">
    <property type="nucleotide sequence ID" value="XM_033500723.1"/>
</dbReference>
<evidence type="ECO:0000256" key="6">
    <source>
        <dbReference type="ARBA" id="ARBA00022825"/>
    </source>
</evidence>
<feature type="domain" description="Clip" evidence="14">
    <location>
        <begin position="32"/>
        <end position="83"/>
    </location>
</feature>
<evidence type="ECO:0000256" key="3">
    <source>
        <dbReference type="ARBA" id="ARBA00022670"/>
    </source>
</evidence>
<dbReference type="GO" id="GO:0006508">
    <property type="term" value="P:proteolysis"/>
    <property type="evidence" value="ECO:0007669"/>
    <property type="project" value="UniProtKB-KW"/>
</dbReference>
<proteinExistence type="inferred from homology"/>
<feature type="signal peptide" evidence="12">
    <location>
        <begin position="1"/>
        <end position="30"/>
    </location>
</feature>
<evidence type="ECO:0000256" key="12">
    <source>
        <dbReference type="RuleBase" id="RU366078"/>
    </source>
</evidence>
<accession>A0A6J3KZK7</accession>
<keyword evidence="15" id="KW-1185">Reference proteome</keyword>
<evidence type="ECO:0000256" key="4">
    <source>
        <dbReference type="ARBA" id="ARBA00022729"/>
    </source>
</evidence>
<evidence type="ECO:0000256" key="7">
    <source>
        <dbReference type="ARBA" id="ARBA00023145"/>
    </source>
</evidence>
<dbReference type="SMART" id="SM00680">
    <property type="entry name" value="CLIP"/>
    <property type="match status" value="1"/>
</dbReference>